<dbReference type="SUPFAM" id="SSF52540">
    <property type="entry name" value="P-loop containing nucleoside triphosphate hydrolases"/>
    <property type="match status" value="2"/>
</dbReference>
<dbReference type="FunFam" id="1.20.1580.10:FF:000002">
    <property type="entry name" value="UvrABC system protein A"/>
    <property type="match status" value="1"/>
</dbReference>
<dbReference type="PROSITE" id="PS00211">
    <property type="entry name" value="ABC_TRANSPORTER_1"/>
    <property type="match status" value="2"/>
</dbReference>
<keyword evidence="7 17" id="KW-0228">DNA excision</keyword>
<evidence type="ECO:0000256" key="3">
    <source>
        <dbReference type="ARBA" id="ARBA00022723"/>
    </source>
</evidence>
<dbReference type="GO" id="GO:0008270">
    <property type="term" value="F:zinc ion binding"/>
    <property type="evidence" value="ECO:0007669"/>
    <property type="project" value="UniProtKB-UniRule"/>
</dbReference>
<dbReference type="CDD" id="cd03271">
    <property type="entry name" value="ABC_UvrA_II"/>
    <property type="match status" value="1"/>
</dbReference>
<dbReference type="Pfam" id="PF17760">
    <property type="entry name" value="UvrA_inter"/>
    <property type="match status" value="1"/>
</dbReference>
<dbReference type="EMBL" id="CP001337">
    <property type="protein sequence ID" value="ACL25221.1"/>
    <property type="molecule type" value="Genomic_DNA"/>
</dbReference>
<dbReference type="GO" id="GO:0009381">
    <property type="term" value="F:excinuclease ABC activity"/>
    <property type="evidence" value="ECO:0007669"/>
    <property type="project" value="UniProtKB-UniRule"/>
</dbReference>
<dbReference type="GO" id="GO:0005737">
    <property type="term" value="C:cytoplasm"/>
    <property type="evidence" value="ECO:0007669"/>
    <property type="project" value="UniProtKB-SubCell"/>
</dbReference>
<evidence type="ECO:0000256" key="12">
    <source>
        <dbReference type="ARBA" id="ARBA00023125"/>
    </source>
</evidence>
<evidence type="ECO:0000256" key="10">
    <source>
        <dbReference type="ARBA" id="ARBA00022840"/>
    </source>
</evidence>
<dbReference type="HAMAP" id="MF_00205">
    <property type="entry name" value="UvrA"/>
    <property type="match status" value="1"/>
</dbReference>
<keyword evidence="5 17" id="KW-0547">Nucleotide-binding</keyword>
<dbReference type="InterPro" id="IPR041102">
    <property type="entry name" value="UvrA_inter"/>
</dbReference>
<organism evidence="19 20">
    <name type="scientific">Chloroflexus aggregans (strain MD-66 / DSM 9485)</name>
    <dbReference type="NCBI Taxonomy" id="326427"/>
    <lineage>
        <taxon>Bacteria</taxon>
        <taxon>Bacillati</taxon>
        <taxon>Chloroflexota</taxon>
        <taxon>Chloroflexia</taxon>
        <taxon>Chloroflexales</taxon>
        <taxon>Chloroflexineae</taxon>
        <taxon>Chloroflexaceae</taxon>
        <taxon>Chloroflexus</taxon>
    </lineage>
</organism>
<feature type="domain" description="ABC transporter" evidence="18">
    <location>
        <begin position="655"/>
        <end position="985"/>
    </location>
</feature>
<dbReference type="eggNOG" id="COG0178">
    <property type="taxonomic scope" value="Bacteria"/>
</dbReference>
<dbReference type="GO" id="GO:0009380">
    <property type="term" value="C:excinuclease repair complex"/>
    <property type="evidence" value="ECO:0007669"/>
    <property type="project" value="InterPro"/>
</dbReference>
<evidence type="ECO:0000313" key="19">
    <source>
        <dbReference type="EMBL" id="ACL25221.1"/>
    </source>
</evidence>
<comment type="function">
    <text evidence="17">The UvrABC repair system catalyzes the recognition and processing of DNA lesions. UvrA is an ATPase and a DNA-binding protein. A damage recognition complex composed of 2 UvrA and 2 UvrB subunits scans DNA for abnormalities. When the presence of a lesion has been verified by UvrB, the UvrA molecules dissociate.</text>
</comment>
<dbReference type="PROSITE" id="PS50893">
    <property type="entry name" value="ABC_TRANSPORTER_2"/>
    <property type="match status" value="1"/>
</dbReference>
<dbReference type="CDD" id="cd03270">
    <property type="entry name" value="ABC_UvrA_I"/>
    <property type="match status" value="1"/>
</dbReference>
<proteinExistence type="inferred from homology"/>
<protein>
    <recommendedName>
        <fullName evidence="15 17">UvrABC system protein A</fullName>
        <shortName evidence="17">UvrA protein</shortName>
    </recommendedName>
    <alternativeName>
        <fullName evidence="16 17">Excinuclease ABC subunit A</fullName>
    </alternativeName>
</protein>
<keyword evidence="12 17" id="KW-0238">DNA-binding</keyword>
<dbReference type="InterPro" id="IPR017871">
    <property type="entry name" value="ABC_transporter-like_CS"/>
</dbReference>
<comment type="subcellular location">
    <subcellularLocation>
        <location evidence="1 17">Cytoplasm</location>
    </subcellularLocation>
</comment>
<dbReference type="GO" id="GO:0009432">
    <property type="term" value="P:SOS response"/>
    <property type="evidence" value="ECO:0007669"/>
    <property type="project" value="UniProtKB-UniRule"/>
</dbReference>
<name>B8G348_CHLAD</name>
<dbReference type="Gene3D" id="3.30.1490.20">
    <property type="entry name" value="ATP-grasp fold, A domain"/>
    <property type="match status" value="1"/>
</dbReference>
<dbReference type="InterPro" id="IPR003439">
    <property type="entry name" value="ABC_transporter-like_ATP-bd"/>
</dbReference>
<evidence type="ECO:0000256" key="13">
    <source>
        <dbReference type="ARBA" id="ARBA00023204"/>
    </source>
</evidence>
<evidence type="ECO:0000256" key="15">
    <source>
        <dbReference type="ARBA" id="ARBA00039316"/>
    </source>
</evidence>
<dbReference type="NCBIfam" id="TIGR00630">
    <property type="entry name" value="uvra"/>
    <property type="match status" value="1"/>
</dbReference>
<dbReference type="Gene3D" id="3.40.50.300">
    <property type="entry name" value="P-loop containing nucleotide triphosphate hydrolases"/>
    <property type="match status" value="2"/>
</dbReference>
<evidence type="ECO:0000313" key="20">
    <source>
        <dbReference type="Proteomes" id="UP000002508"/>
    </source>
</evidence>
<dbReference type="Proteomes" id="UP000002508">
    <property type="component" value="Chromosome"/>
</dbReference>
<evidence type="ECO:0000256" key="5">
    <source>
        <dbReference type="ARBA" id="ARBA00022741"/>
    </source>
</evidence>
<keyword evidence="2 17" id="KW-0963">Cytoplasm</keyword>
<evidence type="ECO:0000256" key="8">
    <source>
        <dbReference type="ARBA" id="ARBA00022771"/>
    </source>
</evidence>
<dbReference type="AlphaFoldDB" id="B8G348"/>
<feature type="zinc finger region" description="C4-type" evidence="17">
    <location>
        <begin position="297"/>
        <end position="324"/>
    </location>
</feature>
<keyword evidence="20" id="KW-1185">Reference proteome</keyword>
<dbReference type="GO" id="GO:0016887">
    <property type="term" value="F:ATP hydrolysis activity"/>
    <property type="evidence" value="ECO:0007669"/>
    <property type="project" value="InterPro"/>
</dbReference>
<evidence type="ECO:0000256" key="14">
    <source>
        <dbReference type="ARBA" id="ARBA00038000"/>
    </source>
</evidence>
<dbReference type="PANTHER" id="PTHR43152">
    <property type="entry name" value="UVRABC SYSTEM PROTEIN A"/>
    <property type="match status" value="1"/>
</dbReference>
<dbReference type="Gene3D" id="1.10.8.280">
    <property type="entry name" value="ABC transporter ATPase domain-like"/>
    <property type="match status" value="1"/>
</dbReference>
<feature type="binding site" evidence="17">
    <location>
        <begin position="689"/>
        <end position="696"/>
    </location>
    <ligand>
        <name>ATP</name>
        <dbReference type="ChEBI" id="CHEBI:30616"/>
    </ligand>
</feature>
<keyword evidence="13 17" id="KW-0234">DNA repair</keyword>
<accession>B8G348</accession>
<reference evidence="19" key="1">
    <citation type="submission" date="2008-12" db="EMBL/GenBank/DDBJ databases">
        <title>Complete sequence of Chloroflexus aggregans DSM 9485.</title>
        <authorList>
            <consortium name="US DOE Joint Genome Institute"/>
            <person name="Lucas S."/>
            <person name="Copeland A."/>
            <person name="Lapidus A."/>
            <person name="Glavina del Rio T."/>
            <person name="Dalin E."/>
            <person name="Tice H."/>
            <person name="Pitluck S."/>
            <person name="Foster B."/>
            <person name="Larimer F."/>
            <person name="Land M."/>
            <person name="Hauser L."/>
            <person name="Kyrpides N."/>
            <person name="Mikhailova N."/>
            <person name="Bryant D."/>
            <person name="Richardson P."/>
        </authorList>
    </citation>
    <scope>NUCLEOTIDE SEQUENCE</scope>
    <source>
        <strain evidence="19">DSM 9485</strain>
    </source>
</reference>
<evidence type="ECO:0000256" key="16">
    <source>
        <dbReference type="ARBA" id="ARBA00042156"/>
    </source>
</evidence>
<keyword evidence="3 17" id="KW-0479">Metal-binding</keyword>
<keyword evidence="9 17" id="KW-0862">Zinc</keyword>
<evidence type="ECO:0000256" key="1">
    <source>
        <dbReference type="ARBA" id="ARBA00004496"/>
    </source>
</evidence>
<dbReference type="Pfam" id="PF00005">
    <property type="entry name" value="ABC_tran"/>
    <property type="match status" value="1"/>
</dbReference>
<dbReference type="Gene3D" id="1.20.1580.10">
    <property type="entry name" value="ABC transporter ATPase like domain"/>
    <property type="match status" value="2"/>
</dbReference>
<dbReference type="KEGG" id="cag:Cagg_2343"/>
<feature type="zinc finger region" description="C4-type" evidence="17">
    <location>
        <begin position="788"/>
        <end position="814"/>
    </location>
</feature>
<keyword evidence="10 17" id="KW-0067">ATP-binding</keyword>
<gene>
    <name evidence="17" type="primary">uvrA</name>
    <name evidence="19" type="ordered locus">Cagg_2343</name>
</gene>
<dbReference type="STRING" id="326427.Cagg_2343"/>
<evidence type="ECO:0000256" key="9">
    <source>
        <dbReference type="ARBA" id="ARBA00022833"/>
    </source>
</evidence>
<sequence length="1004" mass="111087">MSRTRCGSQYDTASPVGRRFRFYGISVETVVAKSTIVIKGAREHNLKGIDLEIPRDRLVVLTGVSGSGKSSLAFDTLYAEGQRRYVESLSAYARQFLGQMEKPQVDLIEGLSPAIAIEQKSASKNPRSTVGTVTEIYDYLRLLFARVGQQYCHRCGQPVAAQSAQQMVDRILTLPPGTRFVILAPVVSQRKGEYKDIFAEAKAEGFIRVRVDGEIRSLDEEIKLNKKVKHSIEIVVDRLAIPSTTDNGDRDGFTTRLTDSIETALRVGEGKVLISLADQPSDPDQPREWMMSESNTCLACGISFPELTPQMFSFNSPQGACPTCTGLGFRLEVDPALLVPNGELSIHDGAVTYWGEMRKKQDTWAYKALQAIAAHYRIDLDAPWDSLSQAQRDVIIYGSGTERIRFTWVHEGGSRGEYYRPWEGLAGEIRRRYMQSGSDAMQEHYAQYMSEQPCPDCQGARLRPESLAVRVAGRSIRDVTRMNISQALDWARELPNCLSETQRHIVDDVLKEIRERLGFLHNVGLHYLTLDRAAPTLSGGEAQRIRLASQIGSGLVGVMYILDEPSIGLHQRDNRKLLDSLLRLRDLGNTLIVVEHDLETMQAADWIIDFGPGAGVKGGQVVTAGTPEQVAQHPTSLTGQYLSGRLTIPVPTTRRRPDNGWLTIEGATLNNLRDVTVSFPLGCFIAVTGVSGSGKSSLITETLYPALANRLNRAQLKPGPFRALHGLERLDKVINIDQQPIGRTPRSNPATYVKLFDLLRELFAETPEAKLRGYGPGRFSFNLRGGRCEACEGNGEIKIDMQFLADVWVRCAECKGKRYNRETLQVKYKGKTIADVLEMDVQTALEFFANVPRVRRILQTLHDVGLDYIKLGQPATTLSGGEAQRVKLAKELARVATGRTIYILDEPTTGLHFADIQHLLRVLHRLVDAGNTVIVIEHNLDVIKTADYVIDMGPEGGDGGGEVVALGTPEEVARHPSSHTGRFLREILEAVGLVGVGDSQTYVD</sequence>
<evidence type="ECO:0000259" key="18">
    <source>
        <dbReference type="PROSITE" id="PS50893"/>
    </source>
</evidence>
<keyword evidence="11 17" id="KW-0267">Excision nuclease</keyword>
<evidence type="ECO:0000256" key="4">
    <source>
        <dbReference type="ARBA" id="ARBA00022737"/>
    </source>
</evidence>
<keyword evidence="4 17" id="KW-0677">Repeat</keyword>
<dbReference type="PANTHER" id="PTHR43152:SF3">
    <property type="entry name" value="UVRABC SYSTEM PROTEIN A"/>
    <property type="match status" value="1"/>
</dbReference>
<evidence type="ECO:0000256" key="11">
    <source>
        <dbReference type="ARBA" id="ARBA00022881"/>
    </source>
</evidence>
<evidence type="ECO:0000256" key="6">
    <source>
        <dbReference type="ARBA" id="ARBA00022763"/>
    </source>
</evidence>
<keyword evidence="6 17" id="KW-0227">DNA damage</keyword>
<dbReference type="InterPro" id="IPR041552">
    <property type="entry name" value="UvrA_DNA-bd"/>
</dbReference>
<evidence type="ECO:0000256" key="17">
    <source>
        <dbReference type="HAMAP-Rule" id="MF_00205"/>
    </source>
</evidence>
<dbReference type="GO" id="GO:0006289">
    <property type="term" value="P:nucleotide-excision repair"/>
    <property type="evidence" value="ECO:0007669"/>
    <property type="project" value="UniProtKB-UniRule"/>
</dbReference>
<dbReference type="GO" id="GO:0005524">
    <property type="term" value="F:ATP binding"/>
    <property type="evidence" value="ECO:0007669"/>
    <property type="project" value="UniProtKB-UniRule"/>
</dbReference>
<dbReference type="GO" id="GO:0003677">
    <property type="term" value="F:DNA binding"/>
    <property type="evidence" value="ECO:0007669"/>
    <property type="project" value="UniProtKB-UniRule"/>
</dbReference>
<dbReference type="NCBIfam" id="NF001503">
    <property type="entry name" value="PRK00349.1"/>
    <property type="match status" value="1"/>
</dbReference>
<dbReference type="HOGENOM" id="CLU_001370_0_2_0"/>
<evidence type="ECO:0000256" key="7">
    <source>
        <dbReference type="ARBA" id="ARBA00022769"/>
    </source>
</evidence>
<comment type="similarity">
    <text evidence="14 17">Belongs to the ABC transporter superfamily. UvrA family.</text>
</comment>
<comment type="subunit">
    <text evidence="17">Forms a heterotetramer with UvrB during the search for lesions.</text>
</comment>
<keyword evidence="17" id="KW-0742">SOS response</keyword>
<dbReference type="InterPro" id="IPR013815">
    <property type="entry name" value="ATP_grasp_subdomain_1"/>
</dbReference>
<evidence type="ECO:0000256" key="2">
    <source>
        <dbReference type="ARBA" id="ARBA00022490"/>
    </source>
</evidence>
<keyword evidence="8 17" id="KW-0863">Zinc-finger</keyword>
<dbReference type="InterPro" id="IPR004602">
    <property type="entry name" value="UvrA"/>
</dbReference>
<feature type="binding site" evidence="17">
    <location>
        <begin position="63"/>
        <end position="70"/>
    </location>
    <ligand>
        <name>ATP</name>
        <dbReference type="ChEBI" id="CHEBI:30616"/>
    </ligand>
</feature>
<dbReference type="InterPro" id="IPR027417">
    <property type="entry name" value="P-loop_NTPase"/>
</dbReference>
<dbReference type="Pfam" id="PF17755">
    <property type="entry name" value="UvrA_DNA-bind"/>
    <property type="match status" value="1"/>
</dbReference>